<dbReference type="Gene3D" id="3.40.1810.10">
    <property type="entry name" value="Transcription factor, MADS-box"/>
    <property type="match status" value="3"/>
</dbReference>
<organism evidence="8 9">
    <name type="scientific">Cannabis sativa</name>
    <name type="common">Hemp</name>
    <name type="synonym">Marijuana</name>
    <dbReference type="NCBI Taxonomy" id="3483"/>
    <lineage>
        <taxon>Eukaryota</taxon>
        <taxon>Viridiplantae</taxon>
        <taxon>Streptophyta</taxon>
        <taxon>Embryophyta</taxon>
        <taxon>Tracheophyta</taxon>
        <taxon>Spermatophyta</taxon>
        <taxon>Magnoliopsida</taxon>
        <taxon>eudicotyledons</taxon>
        <taxon>Gunneridae</taxon>
        <taxon>Pentapetalae</taxon>
        <taxon>rosids</taxon>
        <taxon>fabids</taxon>
        <taxon>Rosales</taxon>
        <taxon>Cannabaceae</taxon>
        <taxon>Cannabis</taxon>
    </lineage>
</organism>
<evidence type="ECO:0000256" key="6">
    <source>
        <dbReference type="SAM" id="Coils"/>
    </source>
</evidence>
<sequence length="928" mass="105603">MTRKKVNMQYITDDSSRKNTFRKRKNGILKKVEELSTLCGVDACAIIYDPNNGEPTVFPSTEKAHHVVTKFLAMSEIEQTKKMFNQEEYLRNRIETAKEQVRKLKRDNREKELIQIMYSNLEGNTNLQDLSVEDLNDLTRLIDQSIEEINKRIGEININIKSSQMPETTTTTTPLTTPIIVESLVGDRNATVVDVVATNFDNNSRVNLLMRFGKILKMERSNKMVNQEAFLRKKIKEMNEQLIKLRKENREELTQLLYSNLSGKANLHNLSTKDLNDLIDIIDKSLEGVKKRIETIAAKNDDTGLATQMAIATKAEGSAMNENFNNKDGKANAVLYVKNIDNINKNIRNLRAKTMTRKKVKLAYINNDASRKATYKKRKKGLLKKVSELSTLCGVDACAIIYSPYDTQPEVYPSPGGVHRIVKKFKKMPEIEQGKKMMNQEVFLKQKIGKVSEQMKRLKKENRDRELNRLLYGNLSGKMNLQGLTVTDLNDLTSLIDQNLKDINKRMEELAKETKTARMAAAAAAKVPPLMNREVNSTSATTSTAYNNNRGGGMQRRQDLNTQNLANNNNAMKFGRRDMLPYFSRSCQSVPRERVGCGCVCNNLWSVRVNRILTRFNKILKMEQNNKMVNQEAFLRKRIKEVSEQVKKLRKENREKELTQLMYSYLSGKANLVGLSVTDLNDLVCIIDKNLEEINKRIETIAAKNNSTNSMTQMVVAAKTEASATNENFNDEVVKADAVKLAYINNDASRKATYKKRKKGLIKKVSELSTLCGVDVCAIIYSPYNTQPEVYPSPRGVHRIVKNFKTMPEIEQSKKMMNQEVFLKQKIGKVSEQMKRLKKENRDKELNRLLYGNLSGKMNLQGLTVTDLNDLTSLIDLNLKDINKRMEEIAKETKNARTAASAAAKVPPLMNREVIAAFATTSTVYKND</sequence>
<feature type="coiled-coil region" evidence="6">
    <location>
        <begin position="441"/>
        <end position="468"/>
    </location>
</feature>
<dbReference type="InterPro" id="IPR036879">
    <property type="entry name" value="TF_MADSbox_sf"/>
</dbReference>
<feature type="coiled-coil region" evidence="6">
    <location>
        <begin position="820"/>
        <end position="847"/>
    </location>
</feature>
<feature type="domain" description="MADS-box" evidence="7">
    <location>
        <begin position="739"/>
        <end position="782"/>
    </location>
</feature>
<dbReference type="InterPro" id="IPR002100">
    <property type="entry name" value="TF_MADSbox"/>
</dbReference>
<feature type="domain" description="MADS-box" evidence="7">
    <location>
        <begin position="1"/>
        <end position="52"/>
    </location>
</feature>
<dbReference type="Proteomes" id="UP000525078">
    <property type="component" value="Unassembled WGS sequence"/>
</dbReference>
<dbReference type="GO" id="GO:0000987">
    <property type="term" value="F:cis-regulatory region sequence-specific DNA binding"/>
    <property type="evidence" value="ECO:0007669"/>
    <property type="project" value="InterPro"/>
</dbReference>
<keyword evidence="3" id="KW-0238">DNA-binding</keyword>
<dbReference type="PRINTS" id="PR00404">
    <property type="entry name" value="MADSDOMAIN"/>
</dbReference>
<proteinExistence type="predicted"/>
<dbReference type="GO" id="GO:0000981">
    <property type="term" value="F:DNA-binding transcription factor activity, RNA polymerase II-specific"/>
    <property type="evidence" value="ECO:0007669"/>
    <property type="project" value="InterPro"/>
</dbReference>
<evidence type="ECO:0000259" key="7">
    <source>
        <dbReference type="PROSITE" id="PS50066"/>
    </source>
</evidence>
<dbReference type="PROSITE" id="PS50066">
    <property type="entry name" value="MADS_BOX_2"/>
    <property type="match status" value="3"/>
</dbReference>
<dbReference type="GO" id="GO:0005634">
    <property type="term" value="C:nucleus"/>
    <property type="evidence" value="ECO:0007669"/>
    <property type="project" value="UniProtKB-SubCell"/>
</dbReference>
<dbReference type="GO" id="GO:0045944">
    <property type="term" value="P:positive regulation of transcription by RNA polymerase II"/>
    <property type="evidence" value="ECO:0007669"/>
    <property type="project" value="InterPro"/>
</dbReference>
<comment type="caution">
    <text evidence="8">The sequence shown here is derived from an EMBL/GenBank/DDBJ whole genome shotgun (WGS) entry which is preliminary data.</text>
</comment>
<evidence type="ECO:0000313" key="8">
    <source>
        <dbReference type="EMBL" id="KAF4375674.1"/>
    </source>
</evidence>
<feature type="non-terminal residue" evidence="8">
    <location>
        <position position="1"/>
    </location>
</feature>
<dbReference type="InterPro" id="IPR033897">
    <property type="entry name" value="SRF-like_MADS-box"/>
</dbReference>
<accession>A0A7J6FY48</accession>
<keyword evidence="6" id="KW-0175">Coiled coil</keyword>
<evidence type="ECO:0000256" key="5">
    <source>
        <dbReference type="ARBA" id="ARBA00023242"/>
    </source>
</evidence>
<feature type="coiled-coil region" evidence="6">
    <location>
        <begin position="632"/>
        <end position="659"/>
    </location>
</feature>
<gene>
    <name evidence="8" type="ORF">F8388_014396</name>
</gene>
<evidence type="ECO:0000256" key="2">
    <source>
        <dbReference type="ARBA" id="ARBA00023015"/>
    </source>
</evidence>
<evidence type="ECO:0000256" key="4">
    <source>
        <dbReference type="ARBA" id="ARBA00023163"/>
    </source>
</evidence>
<dbReference type="GO" id="GO:0046983">
    <property type="term" value="F:protein dimerization activity"/>
    <property type="evidence" value="ECO:0007669"/>
    <property type="project" value="InterPro"/>
</dbReference>
<dbReference type="Pfam" id="PF00319">
    <property type="entry name" value="SRF-TF"/>
    <property type="match status" value="3"/>
</dbReference>
<dbReference type="PANTHER" id="PTHR48019">
    <property type="entry name" value="SERUM RESPONSE FACTOR HOMOLOG"/>
    <property type="match status" value="1"/>
</dbReference>
<keyword evidence="5" id="KW-0539">Nucleus</keyword>
<keyword evidence="4" id="KW-0804">Transcription</keyword>
<protein>
    <recommendedName>
        <fullName evidence="7">MADS-box domain-containing protein</fullName>
    </recommendedName>
</protein>
<keyword evidence="2" id="KW-0805">Transcription regulation</keyword>
<evidence type="ECO:0000313" key="9">
    <source>
        <dbReference type="Proteomes" id="UP000525078"/>
    </source>
</evidence>
<feature type="coiled-coil region" evidence="6">
    <location>
        <begin position="87"/>
        <end position="114"/>
    </location>
</feature>
<dbReference type="AlphaFoldDB" id="A0A7J6FY48"/>
<dbReference type="EMBL" id="JAATIP010000089">
    <property type="protein sequence ID" value="KAF4375674.1"/>
    <property type="molecule type" value="Genomic_DNA"/>
</dbReference>
<dbReference type="FunFam" id="3.40.1810.10:FF:000024">
    <property type="entry name" value="Agamous-like MADS-box protein AGL80"/>
    <property type="match status" value="1"/>
</dbReference>
<dbReference type="CDD" id="cd00266">
    <property type="entry name" value="MADS_SRF_like"/>
    <property type="match status" value="3"/>
</dbReference>
<dbReference type="SMART" id="SM00432">
    <property type="entry name" value="MADS"/>
    <property type="match status" value="3"/>
</dbReference>
<evidence type="ECO:0000256" key="3">
    <source>
        <dbReference type="ARBA" id="ARBA00023125"/>
    </source>
</evidence>
<dbReference type="FunFam" id="3.40.1810.10:FF:000018">
    <property type="entry name" value="agamous-like MADS-box protein AGL80"/>
    <property type="match status" value="2"/>
</dbReference>
<dbReference type="InterPro" id="IPR050142">
    <property type="entry name" value="MADS-box/MEF2_TF"/>
</dbReference>
<dbReference type="SUPFAM" id="SSF55455">
    <property type="entry name" value="SRF-like"/>
    <property type="match status" value="3"/>
</dbReference>
<feature type="domain" description="MADS-box" evidence="7">
    <location>
        <begin position="355"/>
        <end position="403"/>
    </location>
</feature>
<name>A0A7J6FY48_CANSA</name>
<comment type="subcellular location">
    <subcellularLocation>
        <location evidence="1">Nucleus</location>
    </subcellularLocation>
</comment>
<evidence type="ECO:0000256" key="1">
    <source>
        <dbReference type="ARBA" id="ARBA00004123"/>
    </source>
</evidence>
<reference evidence="8 9" key="1">
    <citation type="journal article" date="2020" name="bioRxiv">
        <title>Sequence and annotation of 42 cannabis genomes reveals extensive copy number variation in cannabinoid synthesis and pathogen resistance genes.</title>
        <authorList>
            <person name="Mckernan K.J."/>
            <person name="Helbert Y."/>
            <person name="Kane L.T."/>
            <person name="Ebling H."/>
            <person name="Zhang L."/>
            <person name="Liu B."/>
            <person name="Eaton Z."/>
            <person name="Mclaughlin S."/>
            <person name="Kingan S."/>
            <person name="Baybayan P."/>
            <person name="Concepcion G."/>
            <person name="Jordan M."/>
            <person name="Riva A."/>
            <person name="Barbazuk W."/>
            <person name="Harkins T."/>
        </authorList>
    </citation>
    <scope>NUCLEOTIDE SEQUENCE [LARGE SCALE GENOMIC DNA]</scope>
    <source>
        <strain evidence="9">cv. Jamaican Lion 4</strain>
        <tissue evidence="8">Leaf</tissue>
    </source>
</reference>
<feature type="coiled-coil region" evidence="6">
    <location>
        <begin position="228"/>
        <end position="255"/>
    </location>
</feature>